<dbReference type="EMBL" id="CP064955">
    <property type="protein sequence ID" value="QPK83231.1"/>
    <property type="molecule type" value="Genomic_DNA"/>
</dbReference>
<keyword evidence="3" id="KW-0482">Metalloprotease</keyword>
<evidence type="ECO:0000256" key="1">
    <source>
        <dbReference type="SAM" id="Phobius"/>
    </source>
</evidence>
<proteinExistence type="predicted"/>
<name>A0A7T0KMS4_9CORY</name>
<dbReference type="RefSeq" id="WP_165003195.1">
    <property type="nucleotide sequence ID" value="NZ_CP064955.1"/>
</dbReference>
<feature type="transmembrane region" description="Helical" evidence="1">
    <location>
        <begin position="79"/>
        <end position="98"/>
    </location>
</feature>
<keyword evidence="4" id="KW-1185">Reference proteome</keyword>
<accession>A0A7T0KMS4</accession>
<keyword evidence="3" id="KW-0645">Protease</keyword>
<dbReference type="AlphaFoldDB" id="A0A7T0KMS4"/>
<evidence type="ECO:0000313" key="3">
    <source>
        <dbReference type="EMBL" id="QPK83231.1"/>
    </source>
</evidence>
<gene>
    <name evidence="3" type="ORF">G7Y29_10495</name>
</gene>
<keyword evidence="1" id="KW-0472">Membrane</keyword>
<dbReference type="GO" id="GO:0006508">
    <property type="term" value="P:proteolysis"/>
    <property type="evidence" value="ECO:0007669"/>
    <property type="project" value="UniProtKB-KW"/>
</dbReference>
<dbReference type="Proteomes" id="UP000594586">
    <property type="component" value="Chromosome"/>
</dbReference>
<dbReference type="GO" id="GO:0080120">
    <property type="term" value="P:CAAX-box protein maturation"/>
    <property type="evidence" value="ECO:0007669"/>
    <property type="project" value="UniProtKB-ARBA"/>
</dbReference>
<feature type="transmembrane region" description="Helical" evidence="1">
    <location>
        <begin position="178"/>
        <end position="196"/>
    </location>
</feature>
<dbReference type="GO" id="GO:0004175">
    <property type="term" value="F:endopeptidase activity"/>
    <property type="evidence" value="ECO:0007669"/>
    <property type="project" value="UniProtKB-ARBA"/>
</dbReference>
<dbReference type="KEGG" id="cqn:G7Y29_10495"/>
<keyword evidence="1" id="KW-1133">Transmembrane helix</keyword>
<feature type="domain" description="CAAX prenyl protease 2/Lysostaphin resistance protein A-like" evidence="2">
    <location>
        <begin position="130"/>
        <end position="216"/>
    </location>
</feature>
<evidence type="ECO:0000313" key="4">
    <source>
        <dbReference type="Proteomes" id="UP000594586"/>
    </source>
</evidence>
<feature type="transmembrane region" description="Helical" evidence="1">
    <location>
        <begin position="48"/>
        <end position="67"/>
    </location>
</feature>
<keyword evidence="3" id="KW-0378">Hydrolase</keyword>
<dbReference type="InterPro" id="IPR003675">
    <property type="entry name" value="Rce1/LyrA-like_dom"/>
</dbReference>
<reference evidence="3 4" key="1">
    <citation type="submission" date="2020-11" db="EMBL/GenBank/DDBJ databases">
        <title>Corynebacterium sp. MC1420.</title>
        <authorList>
            <person name="Zhou J."/>
        </authorList>
    </citation>
    <scope>NUCLEOTIDE SEQUENCE [LARGE SCALE GENOMIC DNA]</scope>
    <source>
        <strain evidence="3 4">MC1420</strain>
    </source>
</reference>
<evidence type="ECO:0000259" key="2">
    <source>
        <dbReference type="Pfam" id="PF02517"/>
    </source>
</evidence>
<feature type="transmembrane region" description="Helical" evidence="1">
    <location>
        <begin position="208"/>
        <end position="228"/>
    </location>
</feature>
<sequence>MTWWDLVALTAVFFGTSIVSSVMRGGVVPAAPDSPASAVSEFTTRSNWNALVQQGALLAVAITYICVRRVKLARWTMRPTLKGTVLGIGLFAGCGLLFDAVYTLRGRITGSGGVAAVVGEPPEGVGADPFLLVYSMFNGFYEEFFFLAICLSLPVKWHRWAVAYSFLVRTSFHTYQGVFNALLIGVVFGAVFYAVARRWPPQRIYPFVVAHALGDILGIGLIDLIVAMP</sequence>
<organism evidence="3 4">
    <name type="scientific">Corynebacterium qintianiae</name>
    <dbReference type="NCBI Taxonomy" id="2709392"/>
    <lineage>
        <taxon>Bacteria</taxon>
        <taxon>Bacillati</taxon>
        <taxon>Actinomycetota</taxon>
        <taxon>Actinomycetes</taxon>
        <taxon>Mycobacteriales</taxon>
        <taxon>Corynebacteriaceae</taxon>
        <taxon>Corynebacterium</taxon>
    </lineage>
</organism>
<dbReference type="GO" id="GO:0008237">
    <property type="term" value="F:metallopeptidase activity"/>
    <property type="evidence" value="ECO:0007669"/>
    <property type="project" value="UniProtKB-KW"/>
</dbReference>
<dbReference type="Pfam" id="PF02517">
    <property type="entry name" value="Rce1-like"/>
    <property type="match status" value="1"/>
</dbReference>
<keyword evidence="1" id="KW-0812">Transmembrane</keyword>
<protein>
    <submittedName>
        <fullName evidence="3">CPBP family intramembrane metalloprotease</fullName>
    </submittedName>
</protein>